<dbReference type="GO" id="GO:0042147">
    <property type="term" value="P:retrograde transport, endosome to Golgi"/>
    <property type="evidence" value="ECO:0000318"/>
    <property type="project" value="GO_Central"/>
</dbReference>
<protein>
    <submittedName>
        <fullName evidence="3">VPS26 retromer complex component B</fullName>
    </submittedName>
</protein>
<accession>A0A8V0ZX97</accession>
<reference evidence="3" key="2">
    <citation type="submission" date="2025-08" db="UniProtKB">
        <authorList>
            <consortium name="Ensembl"/>
        </authorList>
    </citation>
    <scope>IDENTIFICATION</scope>
    <source>
        <strain evidence="3">broiler</strain>
    </source>
</reference>
<dbReference type="GO" id="GO:0045335">
    <property type="term" value="C:phagocytic vesicle"/>
    <property type="evidence" value="ECO:0007669"/>
    <property type="project" value="Ensembl"/>
</dbReference>
<dbReference type="GO" id="GO:0005829">
    <property type="term" value="C:cytosol"/>
    <property type="evidence" value="ECO:0007669"/>
    <property type="project" value="GOC"/>
</dbReference>
<feature type="compositionally biased region" description="Polar residues" evidence="2">
    <location>
        <begin position="356"/>
        <end position="378"/>
    </location>
</feature>
<dbReference type="GO" id="GO:0005770">
    <property type="term" value="C:late endosome"/>
    <property type="evidence" value="ECO:0007669"/>
    <property type="project" value="Ensembl"/>
</dbReference>
<gene>
    <name evidence="3" type="primary">VPS26B</name>
</gene>
<dbReference type="AlphaFoldDB" id="A0A8V0ZX97"/>
<dbReference type="OrthoDB" id="3821113at2759"/>
<keyword evidence="4" id="KW-1185">Reference proteome</keyword>
<dbReference type="GO" id="GO:0098842">
    <property type="term" value="C:postsynaptic early endosome"/>
    <property type="evidence" value="ECO:0007669"/>
    <property type="project" value="Ensembl"/>
</dbReference>
<reference evidence="3" key="1">
    <citation type="submission" date="2020-11" db="EMBL/GenBank/DDBJ databases">
        <title>Gallus gallus (Chicken) genome, bGalGal1, GRCg7b, maternal haplotype autosomes + Z &amp; W.</title>
        <authorList>
            <person name="Warren W."/>
            <person name="Formenti G."/>
            <person name="Fedrigo O."/>
            <person name="Haase B."/>
            <person name="Mountcastle J."/>
            <person name="Balacco J."/>
            <person name="Tracey A."/>
            <person name="Schneider V."/>
            <person name="Okimoto R."/>
            <person name="Cheng H."/>
            <person name="Hawken R."/>
            <person name="Howe K."/>
            <person name="Jarvis E.D."/>
        </authorList>
    </citation>
    <scope>NUCLEOTIDE SEQUENCE [LARGE SCALE GENOMIC DNA]</scope>
    <source>
        <strain evidence="3">Broiler</strain>
    </source>
</reference>
<dbReference type="FunCoup" id="A0A8V0ZX97">
    <property type="interactions" value="3345"/>
</dbReference>
<dbReference type="GO" id="GO:0098978">
    <property type="term" value="C:glutamatergic synapse"/>
    <property type="evidence" value="ECO:0007669"/>
    <property type="project" value="Ensembl"/>
</dbReference>
<evidence type="ECO:0000256" key="1">
    <source>
        <dbReference type="ARBA" id="ARBA00009100"/>
    </source>
</evidence>
<dbReference type="GO" id="GO:0030904">
    <property type="term" value="C:retromer complex"/>
    <property type="evidence" value="ECO:0000318"/>
    <property type="project" value="GO_Central"/>
</dbReference>
<dbReference type="GO" id="GO:0098837">
    <property type="term" value="C:postsynaptic recycling endosome"/>
    <property type="evidence" value="ECO:0007669"/>
    <property type="project" value="Ensembl"/>
</dbReference>
<comment type="similarity">
    <text evidence="1">Belongs to the VPS26 family.</text>
</comment>
<dbReference type="GO" id="GO:0071346">
    <property type="term" value="P:cellular response to type II interferon"/>
    <property type="evidence" value="ECO:0007669"/>
    <property type="project" value="Ensembl"/>
</dbReference>
<dbReference type="Ensembl" id="ENSGALT00010061874.1">
    <property type="protein sequence ID" value="ENSGALP00010038198.1"/>
    <property type="gene ID" value="ENSGALG00010025341.1"/>
</dbReference>
<sequence length="378" mass="43598">MMAMKNCIQFRHPLMCVALLAGRASKSLIVPKQQLAVLAQWLSHTRTWLSQPQWWHVLNFWPTQRAVNKCSVLQPWAPPVGSLGSGADLDMGMPCSCETCISLLCIAALTRTCIFLELYYDRGNHHEFVSLVKDLARPGEFTQSQIFDFEFTHVEKPYESYTGQNVKLRYFLRATVSRRLNDVVKEMDIVVHTLSTYPELNSSIKMEVGIEDCLHIEFEYNKSKYHLKDVIVGKIYFLLVRIKIKHMEIDIIKRETTGTGPNVYHENDTIAKYEIMDGAPVRGESIPIRLFLAGYELTPTMRDINKKFSVRYYLNLVLIDEEERRYFKQQEVVLWRKGDIVRKSMSHQAAIASQRFEGTSSHTEAKTPSQPAENNGRQ</sequence>
<reference evidence="3" key="3">
    <citation type="submission" date="2025-09" db="UniProtKB">
        <authorList>
            <consortium name="Ensembl"/>
        </authorList>
    </citation>
    <scope>IDENTIFICATION</scope>
    <source>
        <strain evidence="3">broiler</strain>
    </source>
</reference>
<keyword evidence="5" id="KW-1267">Proteomics identification</keyword>
<evidence type="ECO:0000313" key="4">
    <source>
        <dbReference type="Proteomes" id="UP000000539"/>
    </source>
</evidence>
<dbReference type="GO" id="GO:0098696">
    <property type="term" value="P:regulation of neurotransmitter receptor localization to postsynaptic specialization membrane"/>
    <property type="evidence" value="ECO:0007669"/>
    <property type="project" value="Ensembl"/>
</dbReference>
<evidence type="ECO:0000256" key="2">
    <source>
        <dbReference type="SAM" id="MobiDB-lite"/>
    </source>
</evidence>
<dbReference type="GO" id="GO:0005768">
    <property type="term" value="C:endosome"/>
    <property type="evidence" value="ECO:0000318"/>
    <property type="project" value="GO_Central"/>
</dbReference>
<dbReference type="InterPro" id="IPR028934">
    <property type="entry name" value="Vps26-related"/>
</dbReference>
<evidence type="ECO:0000313" key="3">
    <source>
        <dbReference type="Ensembl" id="ENSGALP00010038198.1"/>
    </source>
</evidence>
<dbReference type="GeneTree" id="ENSGT00950000183064"/>
<dbReference type="PANTHER" id="PTHR12233">
    <property type="entry name" value="VACUOLAR PROTEIN SORTING 26 RELATED"/>
    <property type="match status" value="1"/>
</dbReference>
<proteinExistence type="evidence at protein level"/>
<organism evidence="3 4">
    <name type="scientific">Gallus gallus</name>
    <name type="common">Chicken</name>
    <dbReference type="NCBI Taxonomy" id="9031"/>
    <lineage>
        <taxon>Eukaryota</taxon>
        <taxon>Metazoa</taxon>
        <taxon>Chordata</taxon>
        <taxon>Craniata</taxon>
        <taxon>Vertebrata</taxon>
        <taxon>Euteleostomi</taxon>
        <taxon>Archelosauria</taxon>
        <taxon>Archosauria</taxon>
        <taxon>Dinosauria</taxon>
        <taxon>Saurischia</taxon>
        <taxon>Theropoda</taxon>
        <taxon>Coelurosauria</taxon>
        <taxon>Aves</taxon>
        <taxon>Neognathae</taxon>
        <taxon>Galloanserae</taxon>
        <taxon>Galliformes</taxon>
        <taxon>Phasianidae</taxon>
        <taxon>Phasianinae</taxon>
        <taxon>Gallus</taxon>
    </lineage>
</organism>
<evidence type="ECO:0007829" key="5">
    <source>
        <dbReference type="PeptideAtlas" id="A0A8V0ZX97"/>
    </source>
</evidence>
<name>A0A8V0ZX97_CHICK</name>
<dbReference type="Gene3D" id="2.60.40.640">
    <property type="match status" value="2"/>
</dbReference>
<dbReference type="Proteomes" id="UP000000539">
    <property type="component" value="Chromosome 24"/>
</dbReference>
<dbReference type="GO" id="GO:0006886">
    <property type="term" value="P:intracellular protein transport"/>
    <property type="evidence" value="ECO:0000318"/>
    <property type="project" value="GO_Central"/>
</dbReference>
<dbReference type="Pfam" id="PF03643">
    <property type="entry name" value="Vps26"/>
    <property type="match status" value="1"/>
</dbReference>
<feature type="region of interest" description="Disordered" evidence="2">
    <location>
        <begin position="351"/>
        <end position="378"/>
    </location>
</feature>
<dbReference type="FunFam" id="2.60.40.640:FF:000002">
    <property type="entry name" value="Vacuolar protein sorting-associated protein 26A"/>
    <property type="match status" value="1"/>
</dbReference>
<dbReference type="InterPro" id="IPR014752">
    <property type="entry name" value="Arrestin-like_C"/>
</dbReference>